<dbReference type="PANTHER" id="PTHR11161:SF0">
    <property type="entry name" value="O-ACYLTRANSFERASE LIKE PROTEIN"/>
    <property type="match status" value="1"/>
</dbReference>
<feature type="domain" description="Nose resistant-to-fluoxetine protein N-terminal" evidence="3">
    <location>
        <begin position="43"/>
        <end position="229"/>
    </location>
</feature>
<gene>
    <name evidence="4" type="ORF">CHILSU_LOCUS10230</name>
</gene>
<evidence type="ECO:0000256" key="2">
    <source>
        <dbReference type="SAM" id="SignalP"/>
    </source>
</evidence>
<dbReference type="InterPro" id="IPR002656">
    <property type="entry name" value="Acyl_transf_3_dom"/>
</dbReference>
<name>A0ABN8BHC4_CHISP</name>
<keyword evidence="1" id="KW-0812">Transmembrane</keyword>
<dbReference type="SMART" id="SM00703">
    <property type="entry name" value="NRF"/>
    <property type="match status" value="1"/>
</dbReference>
<feature type="transmembrane region" description="Helical" evidence="1">
    <location>
        <begin position="479"/>
        <end position="500"/>
    </location>
</feature>
<feature type="transmembrane region" description="Helical" evidence="1">
    <location>
        <begin position="639"/>
        <end position="662"/>
    </location>
</feature>
<feature type="transmembrane region" description="Helical" evidence="1">
    <location>
        <begin position="451"/>
        <end position="472"/>
    </location>
</feature>
<feature type="transmembrane region" description="Helical" evidence="1">
    <location>
        <begin position="349"/>
        <end position="369"/>
    </location>
</feature>
<evidence type="ECO:0000256" key="1">
    <source>
        <dbReference type="SAM" id="Phobius"/>
    </source>
</evidence>
<reference evidence="4" key="1">
    <citation type="submission" date="2021-12" db="EMBL/GenBank/DDBJ databases">
        <authorList>
            <person name="King R."/>
        </authorList>
    </citation>
    <scope>NUCLEOTIDE SEQUENCE</scope>
</reference>
<dbReference type="EMBL" id="OU963900">
    <property type="protein sequence ID" value="CAH0406840.1"/>
    <property type="molecule type" value="Genomic_DNA"/>
</dbReference>
<feature type="transmembrane region" description="Helical" evidence="1">
    <location>
        <begin position="310"/>
        <end position="329"/>
    </location>
</feature>
<feature type="chain" id="PRO_5045352077" description="Nose resistant-to-fluoxetine protein N-terminal domain-containing protein" evidence="2">
    <location>
        <begin position="20"/>
        <end position="747"/>
    </location>
</feature>
<dbReference type="InterPro" id="IPR052728">
    <property type="entry name" value="O2_lipid_transport_reg"/>
</dbReference>
<protein>
    <recommendedName>
        <fullName evidence="3">Nose resistant-to-fluoxetine protein N-terminal domain-containing protein</fullName>
    </recommendedName>
</protein>
<dbReference type="Pfam" id="PF20146">
    <property type="entry name" value="NRF"/>
    <property type="match status" value="1"/>
</dbReference>
<evidence type="ECO:0000313" key="4">
    <source>
        <dbReference type="EMBL" id="CAH0406840.1"/>
    </source>
</evidence>
<proteinExistence type="predicted"/>
<feature type="transmembrane region" description="Helical" evidence="1">
    <location>
        <begin position="389"/>
        <end position="406"/>
    </location>
</feature>
<dbReference type="Pfam" id="PF01757">
    <property type="entry name" value="Acyl_transf_3"/>
    <property type="match status" value="1"/>
</dbReference>
<feature type="transmembrane region" description="Helical" evidence="1">
    <location>
        <begin position="668"/>
        <end position="689"/>
    </location>
</feature>
<keyword evidence="5" id="KW-1185">Reference proteome</keyword>
<keyword evidence="2" id="KW-0732">Signal</keyword>
<evidence type="ECO:0000313" key="5">
    <source>
        <dbReference type="Proteomes" id="UP001153292"/>
    </source>
</evidence>
<dbReference type="Proteomes" id="UP001153292">
    <property type="component" value="Chromosome 7"/>
</dbReference>
<keyword evidence="1" id="KW-1133">Transmembrane helix</keyword>
<accession>A0ABN8BHC4</accession>
<dbReference type="PANTHER" id="PTHR11161">
    <property type="entry name" value="O-ACYLTRANSFERASE"/>
    <property type="match status" value="1"/>
</dbReference>
<dbReference type="InterPro" id="IPR006621">
    <property type="entry name" value="Nose-resist-to-fluoxetine_N"/>
</dbReference>
<feature type="transmembrane region" description="Helical" evidence="1">
    <location>
        <begin position="558"/>
        <end position="582"/>
    </location>
</feature>
<feature type="transmembrane region" description="Helical" evidence="1">
    <location>
        <begin position="524"/>
        <end position="546"/>
    </location>
</feature>
<organism evidence="4 5">
    <name type="scientific">Chilo suppressalis</name>
    <name type="common">Asiatic rice borer moth</name>
    <dbReference type="NCBI Taxonomy" id="168631"/>
    <lineage>
        <taxon>Eukaryota</taxon>
        <taxon>Metazoa</taxon>
        <taxon>Ecdysozoa</taxon>
        <taxon>Arthropoda</taxon>
        <taxon>Hexapoda</taxon>
        <taxon>Insecta</taxon>
        <taxon>Pterygota</taxon>
        <taxon>Neoptera</taxon>
        <taxon>Endopterygota</taxon>
        <taxon>Lepidoptera</taxon>
        <taxon>Glossata</taxon>
        <taxon>Ditrysia</taxon>
        <taxon>Pyraloidea</taxon>
        <taxon>Crambidae</taxon>
        <taxon>Crambinae</taxon>
        <taxon>Chilo</taxon>
    </lineage>
</organism>
<feature type="transmembrane region" description="Helical" evidence="1">
    <location>
        <begin position="602"/>
        <end position="619"/>
    </location>
</feature>
<feature type="signal peptide" evidence="2">
    <location>
        <begin position="1"/>
        <end position="19"/>
    </location>
</feature>
<sequence>MWPNTFFLLKVIFILNVNAILVLDPLVSNNALDVSLYENVLDSEECARQLTYIVNDDTMLLMQFLDSGVRTPRGILGGNLRDMGNYFQCLGIKKEVEEMSIEGKYCVVEVPLRQDEIELPSLPILPEIPQIPWPNITWPPMNFSQNVILDDNQLNGLKLFTRGRNNLNILLGDNPEQSLLRVAEDSPISHARLELALCLPKVCSPKNVVQAVTPNAIGNLKLEESFCRLSNDKPWVAADTVAVVIFSLIGLLIILSTGYDVRHSVILEKDPKQANTLYTSFSVYTNSRKFFTFRPNPNALHCLDGVRSIAMLWVILGHSFSTQMSFVPANPLEMVEFMTSFTSLWLTSATITVDTFFMISGLLLVYTTASKLSHMSLIKNLHLFYLNRLLRMFPILATAILMQASFQNRMTDGPYWFIVAWSTNNCRQYWWSTLLYVQNLLNPPTMCLGHAWYLAIDMQLYILSPIVLFWVLGRSKKSAWTALTAALMIVVTASTIYNFLNDFQSSPVSLSRTPEDSVRYMRNYYIFTLPRAAPFFVGMLFGYAIHSCNGKATRLSKPLVALLWTLAGATSTVICISTYYTIQPDWDNQTVDSILNSIMRPAWAASIAWLTFACAKGYGGPINWILSLHIFKILGRLSYAMYIIHYPLVYIINATTIAPIHFSVEYSFHRFMINFTVTVIVSYLVTIFIDLPCTRLIGMVLGGKKDKKINDEKKNDEIRKNDDVEPAIDITNLKKPQIENNQNGIRH</sequence>
<keyword evidence="1" id="KW-0472">Membrane</keyword>
<feature type="transmembrane region" description="Helical" evidence="1">
    <location>
        <begin position="235"/>
        <end position="255"/>
    </location>
</feature>
<evidence type="ECO:0000259" key="3">
    <source>
        <dbReference type="SMART" id="SM00703"/>
    </source>
</evidence>